<dbReference type="PANTHER" id="PTHR45931:SF25">
    <property type="entry name" value="E3 UBIQUITIN-PROTEIN LIGASE RLIM-LIKE ISOFORM X1"/>
    <property type="match status" value="1"/>
</dbReference>
<feature type="compositionally biased region" description="Basic and acidic residues" evidence="5">
    <location>
        <begin position="385"/>
        <end position="401"/>
    </location>
</feature>
<evidence type="ECO:0000256" key="3">
    <source>
        <dbReference type="ARBA" id="ARBA00022833"/>
    </source>
</evidence>
<reference evidence="8" key="2">
    <citation type="submission" date="2025-08" db="UniProtKB">
        <authorList>
            <consortium name="RefSeq"/>
        </authorList>
    </citation>
    <scope>IDENTIFICATION</scope>
    <source>
        <tissue evidence="8">Leaf</tissue>
    </source>
</reference>
<reference evidence="7" key="1">
    <citation type="journal article" date="2021" name="Nat. Commun.">
        <title>Genomic analyses provide insights into spinach domestication and the genetic basis of agronomic traits.</title>
        <authorList>
            <person name="Cai X."/>
            <person name="Sun X."/>
            <person name="Xu C."/>
            <person name="Sun H."/>
            <person name="Wang X."/>
            <person name="Ge C."/>
            <person name="Zhang Z."/>
            <person name="Wang Q."/>
            <person name="Fei Z."/>
            <person name="Jiao C."/>
            <person name="Wang Q."/>
        </authorList>
    </citation>
    <scope>NUCLEOTIDE SEQUENCE [LARGE SCALE GENOMIC DNA]</scope>
    <source>
        <strain evidence="7">cv. Varoflay</strain>
    </source>
</reference>
<feature type="region of interest" description="Disordered" evidence="5">
    <location>
        <begin position="131"/>
        <end position="244"/>
    </location>
</feature>
<feature type="compositionally biased region" description="Basic and acidic residues" evidence="5">
    <location>
        <begin position="161"/>
        <end position="176"/>
    </location>
</feature>
<proteinExistence type="predicted"/>
<evidence type="ECO:0000256" key="2">
    <source>
        <dbReference type="ARBA" id="ARBA00022771"/>
    </source>
</evidence>
<feature type="compositionally biased region" description="Polar residues" evidence="5">
    <location>
        <begin position="188"/>
        <end position="204"/>
    </location>
</feature>
<feature type="compositionally biased region" description="Basic and acidic residues" evidence="5">
    <location>
        <begin position="217"/>
        <end position="229"/>
    </location>
</feature>
<feature type="domain" description="RING-type" evidence="6">
    <location>
        <begin position="724"/>
        <end position="765"/>
    </location>
</feature>
<organism evidence="7 8">
    <name type="scientific">Spinacia oleracea</name>
    <name type="common">Spinach</name>
    <dbReference type="NCBI Taxonomy" id="3562"/>
    <lineage>
        <taxon>Eukaryota</taxon>
        <taxon>Viridiplantae</taxon>
        <taxon>Streptophyta</taxon>
        <taxon>Embryophyta</taxon>
        <taxon>Tracheophyta</taxon>
        <taxon>Spermatophyta</taxon>
        <taxon>Magnoliopsida</taxon>
        <taxon>eudicotyledons</taxon>
        <taxon>Gunneridae</taxon>
        <taxon>Pentapetalae</taxon>
        <taxon>Caryophyllales</taxon>
        <taxon>Chenopodiaceae</taxon>
        <taxon>Chenopodioideae</taxon>
        <taxon>Anserineae</taxon>
        <taxon>Spinacia</taxon>
    </lineage>
</organism>
<dbReference type="CDD" id="cd16454">
    <property type="entry name" value="RING-H2_PA-TM-RING"/>
    <property type="match status" value="1"/>
</dbReference>
<dbReference type="GO" id="GO:0016020">
    <property type="term" value="C:membrane"/>
    <property type="evidence" value="ECO:0000318"/>
    <property type="project" value="GO_Central"/>
</dbReference>
<keyword evidence="2 4" id="KW-0863">Zinc-finger</keyword>
<feature type="compositionally biased region" description="Basic and acidic residues" evidence="5">
    <location>
        <begin position="494"/>
        <end position="504"/>
    </location>
</feature>
<dbReference type="InterPro" id="IPR051834">
    <property type="entry name" value="RING_finger_E3_ligase"/>
</dbReference>
<dbReference type="GO" id="GO:0061630">
    <property type="term" value="F:ubiquitin protein ligase activity"/>
    <property type="evidence" value="ECO:0000318"/>
    <property type="project" value="GO_Central"/>
</dbReference>
<feature type="region of interest" description="Disordered" evidence="5">
    <location>
        <begin position="377"/>
        <end position="401"/>
    </location>
</feature>
<dbReference type="Pfam" id="PF13639">
    <property type="entry name" value="zf-RING_2"/>
    <property type="match status" value="1"/>
</dbReference>
<keyword evidence="3" id="KW-0862">Zinc</keyword>
<dbReference type="AlphaFoldDB" id="A0A9R0HR09"/>
<dbReference type="GO" id="GO:0008270">
    <property type="term" value="F:zinc ion binding"/>
    <property type="evidence" value="ECO:0007669"/>
    <property type="project" value="UniProtKB-KW"/>
</dbReference>
<dbReference type="PROSITE" id="PS50089">
    <property type="entry name" value="ZF_RING_2"/>
    <property type="match status" value="1"/>
</dbReference>
<dbReference type="GeneID" id="110774788"/>
<evidence type="ECO:0000313" key="8">
    <source>
        <dbReference type="RefSeq" id="XP_021835070.2"/>
    </source>
</evidence>
<evidence type="ECO:0000256" key="5">
    <source>
        <dbReference type="SAM" id="MobiDB-lite"/>
    </source>
</evidence>
<evidence type="ECO:0000256" key="1">
    <source>
        <dbReference type="ARBA" id="ARBA00022723"/>
    </source>
</evidence>
<dbReference type="SMART" id="SM00184">
    <property type="entry name" value="RING"/>
    <property type="match status" value="1"/>
</dbReference>
<dbReference type="InterPro" id="IPR013083">
    <property type="entry name" value="Znf_RING/FYVE/PHD"/>
</dbReference>
<dbReference type="PANTHER" id="PTHR45931">
    <property type="entry name" value="SI:CH211-59O9.10"/>
    <property type="match status" value="1"/>
</dbReference>
<dbReference type="SUPFAM" id="SSF57850">
    <property type="entry name" value="RING/U-box"/>
    <property type="match status" value="1"/>
</dbReference>
<name>A0A9R0HR09_SPIOL</name>
<protein>
    <submittedName>
        <fullName evidence="8">Uncharacterized protein isoform X1</fullName>
    </submittedName>
</protein>
<feature type="compositionally biased region" description="Polar residues" evidence="5">
    <location>
        <begin position="427"/>
        <end position="449"/>
    </location>
</feature>
<dbReference type="GO" id="GO:0006511">
    <property type="term" value="P:ubiquitin-dependent protein catabolic process"/>
    <property type="evidence" value="ECO:0000318"/>
    <property type="project" value="GO_Central"/>
</dbReference>
<dbReference type="RefSeq" id="XP_021835070.2">
    <property type="nucleotide sequence ID" value="XM_021979378.2"/>
</dbReference>
<feature type="region of interest" description="Disordered" evidence="5">
    <location>
        <begin position="427"/>
        <end position="513"/>
    </location>
</feature>
<gene>
    <name evidence="8" type="primary">LOC110774788</name>
</gene>
<keyword evidence="7" id="KW-1185">Reference proteome</keyword>
<dbReference type="InterPro" id="IPR001841">
    <property type="entry name" value="Znf_RING"/>
</dbReference>
<accession>A0A9R0HR09</accession>
<evidence type="ECO:0000259" key="6">
    <source>
        <dbReference type="PROSITE" id="PS50089"/>
    </source>
</evidence>
<dbReference type="KEGG" id="soe:110774788"/>
<sequence>MAEHHHHKPSISDSDLMDIDQVLVVPDTPDRVSKSPKNICKISEPAESSSRNTMLASRGITDRRRRLGDNIRAAGMYSHSGGNLGDIARSQGASGTAIPTSSFRNAPMSSTIEGKTVKHMDRHHCNHQHLVDDKFSRSSLPGISSHHPNRRLNPVLIENGEIPKHSSKTSRDDLRSRPMNKGYLPPNNAGSLHTAGVSSQQYKGSSLPGISSHHPNRRQDSALVEHGEVPKSSSKSTRENLGARKMNTGYVLPDNIASLHTAGCSSKSISSENKGKVKVGHDNPVHCDVHSVEGNDNICLIASDHDTVEGLSMAPHSFRPSTTVRKRWVRNGCISPHNIAKAKRLAETSGNGSQNTECAVISGGSHPIVDVNEVTSKHNAASRAKGKELYESSPKGHADRRSDVGHFADGWCNGKFPEDCVLVQDTSGNSNKKVLGKSSTSFPATSSEQKPVLNEGQIHTPTSIIKRQKKHTLSLGSPEKRSEVICLSSGGESSTRKSVRDRCRLPPSELGSSVAVGEISPEVRESVTQTDNDAETRDVQLQADEMLARELQEQLYNEISEPSSHEILSSLGWVEHQEDHVQPASSRGSHRTHAFGAAPPLTRQASQSLRNRLFRRGAQARLPRSNVPRLRSHVHRYPRGRGRLFPSDMDVDMRMDLLETMEAVVNDDIRMVNQLLESDREFGENDYEMLLALDENNHTHLGASVARIANLPESTVHNDNCEVCSICLETPAIGDTMRHLPCLHKFHKDCIDPWLRRRRSCPVCKSDI</sequence>
<evidence type="ECO:0000313" key="7">
    <source>
        <dbReference type="Proteomes" id="UP000813463"/>
    </source>
</evidence>
<evidence type="ECO:0000256" key="4">
    <source>
        <dbReference type="PROSITE-ProRule" id="PRU00175"/>
    </source>
</evidence>
<dbReference type="Proteomes" id="UP000813463">
    <property type="component" value="Chromosome 1"/>
</dbReference>
<dbReference type="GO" id="GO:0005634">
    <property type="term" value="C:nucleus"/>
    <property type="evidence" value="ECO:0007669"/>
    <property type="project" value="TreeGrafter"/>
</dbReference>
<keyword evidence="1" id="KW-0479">Metal-binding</keyword>
<dbReference type="Gene3D" id="3.30.40.10">
    <property type="entry name" value="Zinc/RING finger domain, C3HC4 (zinc finger)"/>
    <property type="match status" value="1"/>
</dbReference>